<keyword evidence="10" id="KW-1185">Reference proteome</keyword>
<reference evidence="9 10" key="1">
    <citation type="submission" date="2020-05" db="EMBL/GenBank/DDBJ databases">
        <title>Draft genome sequence of Desulfovibrio psychrotolerans JS1T.</title>
        <authorList>
            <person name="Ueno A."/>
            <person name="Tamazawa S."/>
            <person name="Tamamura S."/>
            <person name="Murakami T."/>
            <person name="Kiyama T."/>
            <person name="Inomata H."/>
            <person name="Amano Y."/>
            <person name="Miyakawa K."/>
            <person name="Tamaki H."/>
            <person name="Naganuma T."/>
            <person name="Kaneko K."/>
        </authorList>
    </citation>
    <scope>NUCLEOTIDE SEQUENCE [LARGE SCALE GENOMIC DNA]</scope>
    <source>
        <strain evidence="9 10">JS1</strain>
    </source>
</reference>
<gene>
    <name evidence="9" type="ORF">DSM19430T_27710</name>
</gene>
<evidence type="ECO:0000313" key="10">
    <source>
        <dbReference type="Proteomes" id="UP000503820"/>
    </source>
</evidence>
<comment type="subcellular location">
    <subcellularLocation>
        <location evidence="1">Cell membrane</location>
        <topology evidence="1">Multi-pass membrane protein</topology>
    </subcellularLocation>
</comment>
<feature type="transmembrane region" description="Helical" evidence="8">
    <location>
        <begin position="385"/>
        <end position="409"/>
    </location>
</feature>
<evidence type="ECO:0000256" key="1">
    <source>
        <dbReference type="ARBA" id="ARBA00004651"/>
    </source>
</evidence>
<protein>
    <submittedName>
        <fullName evidence="9">Chromate transporter</fullName>
    </submittedName>
</protein>
<accession>A0A7J0BWK0</accession>
<dbReference type="Pfam" id="PF02417">
    <property type="entry name" value="Chromate_transp"/>
    <property type="match status" value="2"/>
</dbReference>
<evidence type="ECO:0000313" key="9">
    <source>
        <dbReference type="EMBL" id="GFM38087.1"/>
    </source>
</evidence>
<dbReference type="Proteomes" id="UP000503820">
    <property type="component" value="Unassembled WGS sequence"/>
</dbReference>
<dbReference type="NCBIfam" id="TIGR00937">
    <property type="entry name" value="2A51"/>
    <property type="match status" value="1"/>
</dbReference>
<keyword evidence="3" id="KW-1003">Cell membrane</keyword>
<evidence type="ECO:0000256" key="8">
    <source>
        <dbReference type="SAM" id="Phobius"/>
    </source>
</evidence>
<evidence type="ECO:0000256" key="4">
    <source>
        <dbReference type="ARBA" id="ARBA00022692"/>
    </source>
</evidence>
<feature type="transmembrane region" description="Helical" evidence="8">
    <location>
        <begin position="456"/>
        <end position="473"/>
    </location>
</feature>
<dbReference type="InterPro" id="IPR014047">
    <property type="entry name" value="Chr_Tranpt_l_chain"/>
</dbReference>
<evidence type="ECO:0000256" key="5">
    <source>
        <dbReference type="ARBA" id="ARBA00022989"/>
    </source>
</evidence>
<feature type="transmembrane region" description="Helical" evidence="8">
    <location>
        <begin position="246"/>
        <end position="264"/>
    </location>
</feature>
<feature type="region of interest" description="Disordered" evidence="7">
    <location>
        <begin position="206"/>
        <end position="235"/>
    </location>
</feature>
<keyword evidence="5 8" id="KW-1133">Transmembrane helix</keyword>
<dbReference type="InterPro" id="IPR003370">
    <property type="entry name" value="Chromate_transpt"/>
</dbReference>
<feature type="transmembrane region" description="Helical" evidence="8">
    <location>
        <begin position="167"/>
        <end position="198"/>
    </location>
</feature>
<keyword evidence="4 8" id="KW-0812">Transmembrane</keyword>
<feature type="transmembrane region" description="Helical" evidence="8">
    <location>
        <begin position="276"/>
        <end position="296"/>
    </location>
</feature>
<feature type="region of interest" description="Disordered" evidence="7">
    <location>
        <begin position="1"/>
        <end position="25"/>
    </location>
</feature>
<dbReference type="PANTHER" id="PTHR33567:SF3">
    <property type="entry name" value="CHROMATE ION TRANSPORTER (EUROFUNG)"/>
    <property type="match status" value="1"/>
</dbReference>
<dbReference type="GO" id="GO:0015109">
    <property type="term" value="F:chromate transmembrane transporter activity"/>
    <property type="evidence" value="ECO:0007669"/>
    <property type="project" value="InterPro"/>
</dbReference>
<comment type="similarity">
    <text evidence="2">Belongs to the chromate ion transporter (CHR) (TC 2.A.51) family.</text>
</comment>
<dbReference type="RefSeq" id="WP_205245154.1">
    <property type="nucleotide sequence ID" value="NZ_BLVP01000035.1"/>
</dbReference>
<feature type="transmembrane region" description="Helical" evidence="8">
    <location>
        <begin position="105"/>
        <end position="125"/>
    </location>
</feature>
<dbReference type="GO" id="GO:0005886">
    <property type="term" value="C:plasma membrane"/>
    <property type="evidence" value="ECO:0007669"/>
    <property type="project" value="UniProtKB-SubCell"/>
</dbReference>
<dbReference type="PIRSF" id="PIRSF004810">
    <property type="entry name" value="ChrA"/>
    <property type="match status" value="1"/>
</dbReference>
<comment type="caution">
    <text evidence="9">The sequence shown here is derived from an EMBL/GenBank/DDBJ whole genome shotgun (WGS) entry which is preliminary data.</text>
</comment>
<organism evidence="9 10">
    <name type="scientific">Desulfovibrio psychrotolerans</name>
    <dbReference type="NCBI Taxonomy" id="415242"/>
    <lineage>
        <taxon>Bacteria</taxon>
        <taxon>Pseudomonadati</taxon>
        <taxon>Thermodesulfobacteriota</taxon>
        <taxon>Desulfovibrionia</taxon>
        <taxon>Desulfovibrionales</taxon>
        <taxon>Desulfovibrionaceae</taxon>
        <taxon>Desulfovibrio</taxon>
    </lineage>
</organism>
<sequence>MERINKPAGAQDLSGAERPSDGEESAGNVRFVDAAALWLRVGLFSFGGPAGQVAMMYRMVVEERRWVSNGRFLHALNYCNLLPGPEAQQLATYVGWLLHGTRGGLVAGTLFILPGFLVVLALSALYAAFSQVPAVEALFWGLKPAVLAVVVMALMRIGSKALVGAYAWALAFGAFLALFVFGVPFPLVVLMAGILGWARHEIGANGTGTPASSASSGSSGTQDEDEEPVNGREHAAPTVRGSLRVLATWLTLWLVPVFLLLAILGPENVYARIAVFFSKMAVVSFGGAYAVLAYVAQAAVADFGWLSAEDMLNGLGLAESTPGPLILVLEYVGYLAAYRNAGDLPPALAGMLGATLAVWVTFTPCFLWIFLGAPFIERLRGVRALSAALSGITASVVGVIFNLALWFALHSLFGRVDALAFPGGSLPVPDMATADVPALVLAFAAFVALHRLWLGMIPVLAGCAAAGMLWRLVL</sequence>
<dbReference type="PANTHER" id="PTHR33567">
    <property type="entry name" value="CHROMATE ION TRANSPORTER (EUROFUNG)"/>
    <property type="match status" value="1"/>
</dbReference>
<evidence type="ECO:0000256" key="2">
    <source>
        <dbReference type="ARBA" id="ARBA00005262"/>
    </source>
</evidence>
<proteinExistence type="inferred from homology"/>
<name>A0A7J0BWK0_9BACT</name>
<feature type="transmembrane region" description="Helical" evidence="8">
    <location>
        <begin position="137"/>
        <end position="155"/>
    </location>
</feature>
<dbReference type="EMBL" id="BLVP01000035">
    <property type="protein sequence ID" value="GFM38087.1"/>
    <property type="molecule type" value="Genomic_DNA"/>
</dbReference>
<evidence type="ECO:0000256" key="7">
    <source>
        <dbReference type="SAM" id="MobiDB-lite"/>
    </source>
</evidence>
<dbReference type="AlphaFoldDB" id="A0A7J0BWK0"/>
<feature type="transmembrane region" description="Helical" evidence="8">
    <location>
        <begin position="348"/>
        <end position="373"/>
    </location>
</feature>
<evidence type="ECO:0000256" key="3">
    <source>
        <dbReference type="ARBA" id="ARBA00022475"/>
    </source>
</evidence>
<keyword evidence="6 8" id="KW-0472">Membrane</keyword>
<feature type="compositionally biased region" description="Low complexity" evidence="7">
    <location>
        <begin position="206"/>
        <end position="221"/>
    </location>
</feature>
<evidence type="ECO:0000256" key="6">
    <source>
        <dbReference type="ARBA" id="ARBA00023136"/>
    </source>
</evidence>